<organism evidence="9 10">
    <name type="scientific">candidate division GN15 bacterium</name>
    <dbReference type="NCBI Taxonomy" id="2072418"/>
    <lineage>
        <taxon>Bacteria</taxon>
        <taxon>candidate division GN15</taxon>
    </lineage>
</organism>
<dbReference type="Proteomes" id="UP000250918">
    <property type="component" value="Unassembled WGS sequence"/>
</dbReference>
<keyword evidence="7" id="KW-0810">Translation regulation</keyword>
<dbReference type="InterPro" id="IPR022374">
    <property type="entry name" value="EttA"/>
</dbReference>
<dbReference type="GO" id="GO:0045900">
    <property type="term" value="P:negative regulation of translational elongation"/>
    <property type="evidence" value="ECO:0007669"/>
    <property type="project" value="InterPro"/>
</dbReference>
<evidence type="ECO:0000256" key="5">
    <source>
        <dbReference type="ARBA" id="ARBA00022741"/>
    </source>
</evidence>
<dbReference type="PROSITE" id="PS50893">
    <property type="entry name" value="ABC_TRANSPORTER_2"/>
    <property type="match status" value="1"/>
</dbReference>
<dbReference type="EMBL" id="PQAP01000048">
    <property type="protein sequence ID" value="PWB73805.1"/>
    <property type="molecule type" value="Genomic_DNA"/>
</dbReference>
<dbReference type="PANTHER" id="PTHR43858:SF1">
    <property type="entry name" value="ABC TRANSPORTER-RELATED PROTEIN"/>
    <property type="match status" value="1"/>
</dbReference>
<evidence type="ECO:0000256" key="6">
    <source>
        <dbReference type="ARBA" id="ARBA00022840"/>
    </source>
</evidence>
<dbReference type="GO" id="GO:0000049">
    <property type="term" value="F:tRNA binding"/>
    <property type="evidence" value="ECO:0007669"/>
    <property type="project" value="UniProtKB-KW"/>
</dbReference>
<keyword evidence="2" id="KW-0820">tRNA-binding</keyword>
<dbReference type="AlphaFoldDB" id="A0A855X7M2"/>
<dbReference type="GO" id="GO:0016887">
    <property type="term" value="F:ATP hydrolysis activity"/>
    <property type="evidence" value="ECO:0007669"/>
    <property type="project" value="InterPro"/>
</dbReference>
<dbReference type="InterPro" id="IPR003593">
    <property type="entry name" value="AAA+_ATPase"/>
</dbReference>
<keyword evidence="5" id="KW-0547">Nucleotide-binding</keyword>
<keyword evidence="2" id="KW-0694">RNA-binding</keyword>
<comment type="similarity">
    <text evidence="1">Belongs to the ABC transporter superfamily. ABCF family. Translational throttle EttA subfamily.</text>
</comment>
<sequence>AETIDWLEAQLKDYPGTVIIVTHDRYFLDNVTKWILELEGGHGIPWEGNYSSWLEQKLSKLTASNTQETPRQRALQRELSWIRMSNRQRQELSRARIAEYEQLVAREIAASKDDGQVIAIAPAPHLGDQVVEFTGVSKGFGDNLLMKDLTFKLLKAAVVGVIGPNGAGKTTLFKMITGGEKPDAGTVVIGSTVKLAYVEQERDTLHADVPLLDEVCGGDVDVVLGNRTVPARQYLARFGFKGPDQQKKVGELSGGERNRAHLAKILKAGGNLILLDEPTNDLDVNTLRLLEDAINEFSGCAMIISHDRFFLNRVCTHLLVFEGDGMVRWFEGNYEEYEEWRVKELSSRLFENRRLRYHKIIKR</sequence>
<evidence type="ECO:0000313" key="10">
    <source>
        <dbReference type="Proteomes" id="UP000250918"/>
    </source>
</evidence>
<dbReference type="SUPFAM" id="SSF52540">
    <property type="entry name" value="P-loop containing nucleoside triphosphate hydrolases"/>
    <property type="match status" value="2"/>
</dbReference>
<dbReference type="CDD" id="cd03221">
    <property type="entry name" value="ABCF_EF-3"/>
    <property type="match status" value="1"/>
</dbReference>
<comment type="caution">
    <text evidence="9">The sequence shown here is derived from an EMBL/GenBank/DDBJ whole genome shotgun (WGS) entry which is preliminary data.</text>
</comment>
<dbReference type="SMART" id="SM00382">
    <property type="entry name" value="AAA"/>
    <property type="match status" value="1"/>
</dbReference>
<feature type="non-terminal residue" evidence="9">
    <location>
        <position position="1"/>
    </location>
</feature>
<dbReference type="InterPro" id="IPR032781">
    <property type="entry name" value="ABC_tran_Xtn"/>
</dbReference>
<dbReference type="Pfam" id="PF12848">
    <property type="entry name" value="ABC_tran_Xtn"/>
    <property type="match status" value="1"/>
</dbReference>
<evidence type="ECO:0000256" key="7">
    <source>
        <dbReference type="ARBA" id="ARBA00022845"/>
    </source>
</evidence>
<feature type="domain" description="ABC transporter" evidence="8">
    <location>
        <begin position="131"/>
        <end position="349"/>
    </location>
</feature>
<proteinExistence type="inferred from homology"/>
<evidence type="ECO:0000256" key="1">
    <source>
        <dbReference type="ARBA" id="ARBA00005868"/>
    </source>
</evidence>
<evidence type="ECO:0000256" key="4">
    <source>
        <dbReference type="ARBA" id="ARBA00022737"/>
    </source>
</evidence>
<dbReference type="InterPro" id="IPR003439">
    <property type="entry name" value="ABC_transporter-like_ATP-bd"/>
</dbReference>
<dbReference type="InterPro" id="IPR027417">
    <property type="entry name" value="P-loop_NTPase"/>
</dbReference>
<keyword evidence="4" id="KW-0677">Repeat</keyword>
<gene>
    <name evidence="9" type="ORF">C3F09_04900</name>
</gene>
<dbReference type="GO" id="GO:0005524">
    <property type="term" value="F:ATP binding"/>
    <property type="evidence" value="ECO:0007669"/>
    <property type="project" value="UniProtKB-KW"/>
</dbReference>
<reference evidence="9 10" key="1">
    <citation type="journal article" date="2018" name="ISME J.">
        <title>A methanotrophic archaeon couples anaerobic oxidation of methane to Fe(III) reduction.</title>
        <authorList>
            <person name="Cai C."/>
            <person name="Leu A.O."/>
            <person name="Xie G.J."/>
            <person name="Guo J."/>
            <person name="Feng Y."/>
            <person name="Zhao J.X."/>
            <person name="Tyson G.W."/>
            <person name="Yuan Z."/>
            <person name="Hu S."/>
        </authorList>
    </citation>
    <scope>NUCLEOTIDE SEQUENCE [LARGE SCALE GENOMIC DNA]</scope>
    <source>
        <strain evidence="9">FeB_12</strain>
    </source>
</reference>
<evidence type="ECO:0000256" key="2">
    <source>
        <dbReference type="ARBA" id="ARBA00022555"/>
    </source>
</evidence>
<protein>
    <submittedName>
        <fullName evidence="9">Energy-dependent translational throttle protein EttA</fullName>
    </submittedName>
</protein>
<evidence type="ECO:0000259" key="8">
    <source>
        <dbReference type="PROSITE" id="PS50893"/>
    </source>
</evidence>
<dbReference type="Gene3D" id="3.40.50.300">
    <property type="entry name" value="P-loop containing nucleotide triphosphate hydrolases"/>
    <property type="match status" value="2"/>
</dbReference>
<dbReference type="Pfam" id="PF00005">
    <property type="entry name" value="ABC_tran"/>
    <property type="match status" value="1"/>
</dbReference>
<evidence type="ECO:0000256" key="3">
    <source>
        <dbReference type="ARBA" id="ARBA00022730"/>
    </source>
</evidence>
<keyword evidence="6" id="KW-0067">ATP-binding</keyword>
<accession>A0A855X7M2</accession>
<name>A0A855X7M2_9BACT</name>
<dbReference type="FunFam" id="3.40.50.300:FF:000183">
    <property type="entry name" value="ABC transporter ATP-binding protein yjjK"/>
    <property type="match status" value="1"/>
</dbReference>
<evidence type="ECO:0000313" key="9">
    <source>
        <dbReference type="EMBL" id="PWB73805.1"/>
    </source>
</evidence>
<dbReference type="PANTHER" id="PTHR43858">
    <property type="entry name" value="ENERGY-DEPENDENT TRANSLATIONAL THROTTLE PROTEIN ETTA"/>
    <property type="match status" value="1"/>
</dbReference>
<keyword evidence="3" id="KW-0699">rRNA-binding</keyword>
<dbReference type="GO" id="GO:0019843">
    <property type="term" value="F:rRNA binding"/>
    <property type="evidence" value="ECO:0007669"/>
    <property type="project" value="UniProtKB-KW"/>
</dbReference>